<dbReference type="GO" id="GO:0000045">
    <property type="term" value="P:autophagosome assembly"/>
    <property type="evidence" value="ECO:0007669"/>
    <property type="project" value="TreeGrafter"/>
</dbReference>
<dbReference type="PROSITE" id="PS50004">
    <property type="entry name" value="C2"/>
    <property type="match status" value="1"/>
</dbReference>
<evidence type="ECO:0000256" key="10">
    <source>
        <dbReference type="ARBA" id="ARBA00023006"/>
    </source>
</evidence>
<dbReference type="PANTHER" id="PTHR24348:SF22">
    <property type="entry name" value="NON-SPECIFIC SERINE_THREONINE PROTEIN KINASE"/>
    <property type="match status" value="1"/>
</dbReference>
<name>A0A5N6D3F9_ASPPA</name>
<dbReference type="Pfam" id="PF00069">
    <property type="entry name" value="Pkinase"/>
    <property type="match status" value="1"/>
</dbReference>
<dbReference type="InterPro" id="IPR019734">
    <property type="entry name" value="TPR_rpt"/>
</dbReference>
<dbReference type="InterPro" id="IPR035892">
    <property type="entry name" value="C2_domain_sf"/>
</dbReference>
<dbReference type="Gene3D" id="1.10.510.10">
    <property type="entry name" value="Transferase(Phosphotransferase) domain 1"/>
    <property type="match status" value="1"/>
</dbReference>
<evidence type="ECO:0000256" key="15">
    <source>
        <dbReference type="SAM" id="MobiDB-lite"/>
    </source>
</evidence>
<keyword evidence="10" id="KW-0072">Autophagy</keyword>
<dbReference type="Proteomes" id="UP000326532">
    <property type="component" value="Unassembled WGS sequence"/>
</dbReference>
<dbReference type="SMART" id="SM00239">
    <property type="entry name" value="C2"/>
    <property type="match status" value="1"/>
</dbReference>
<feature type="domain" description="Protein kinase" evidence="17">
    <location>
        <begin position="34"/>
        <end position="294"/>
    </location>
</feature>
<evidence type="ECO:0000256" key="7">
    <source>
        <dbReference type="ARBA" id="ARBA00022741"/>
    </source>
</evidence>
<keyword evidence="6" id="KW-0808">Transferase</keyword>
<gene>
    <name evidence="18" type="ORF">BDV34DRAFT_206698</name>
</gene>
<feature type="domain" description="C2" evidence="16">
    <location>
        <begin position="543"/>
        <end position="667"/>
    </location>
</feature>
<dbReference type="PANTHER" id="PTHR24348">
    <property type="entry name" value="SERINE/THREONINE-PROTEIN KINASE UNC-51-RELATED"/>
    <property type="match status" value="1"/>
</dbReference>
<proteinExistence type="predicted"/>
<dbReference type="OMA" id="KFLEMSQ"/>
<dbReference type="GO" id="GO:0005829">
    <property type="term" value="C:cytosol"/>
    <property type="evidence" value="ECO:0007669"/>
    <property type="project" value="TreeGrafter"/>
</dbReference>
<feature type="repeat" description="TPR" evidence="14">
    <location>
        <begin position="485"/>
        <end position="518"/>
    </location>
</feature>
<keyword evidence="5" id="KW-0723">Serine/threonine-protein kinase</keyword>
<protein>
    <recommendedName>
        <fullName evidence="3">Serine/threonine-protein kinase ATG1</fullName>
        <ecNumber evidence="2">2.7.11.1</ecNumber>
    </recommendedName>
    <alternativeName>
        <fullName evidence="11">Autophagy-related protein 1</fullName>
    </alternativeName>
    <alternativeName>
        <fullName evidence="4">Serine/threonine-protein kinase atg1</fullName>
    </alternativeName>
</protein>
<evidence type="ECO:0000259" key="17">
    <source>
        <dbReference type="PROSITE" id="PS50011"/>
    </source>
</evidence>
<evidence type="ECO:0000256" key="12">
    <source>
        <dbReference type="ARBA" id="ARBA00047899"/>
    </source>
</evidence>
<evidence type="ECO:0000256" key="14">
    <source>
        <dbReference type="PROSITE-ProRule" id="PRU00339"/>
    </source>
</evidence>
<dbReference type="GO" id="GO:0004674">
    <property type="term" value="F:protein serine/threonine kinase activity"/>
    <property type="evidence" value="ECO:0007669"/>
    <property type="project" value="UniProtKB-KW"/>
</dbReference>
<evidence type="ECO:0000313" key="19">
    <source>
        <dbReference type="Proteomes" id="UP000326532"/>
    </source>
</evidence>
<keyword evidence="9" id="KW-0067">ATP-binding</keyword>
<dbReference type="PROSITE" id="PS50005">
    <property type="entry name" value="TPR"/>
    <property type="match status" value="1"/>
</dbReference>
<dbReference type="Gene3D" id="1.25.40.10">
    <property type="entry name" value="Tetratricopeptide repeat domain"/>
    <property type="match status" value="1"/>
</dbReference>
<feature type="region of interest" description="Disordered" evidence="15">
    <location>
        <begin position="692"/>
        <end position="728"/>
    </location>
</feature>
<dbReference type="InterPro" id="IPR000008">
    <property type="entry name" value="C2_dom"/>
</dbReference>
<sequence length="765" mass="86160">MEAFAEFPLRDWKLQTTKSHGDWYHARSTGIESWRPVKSLGSGSFGEVWQERCTSGPSPSSFRAVKHLQKRQAKFLEMSQRELNALVTFSAAAYRHHFVQFLGWFDDPDNFYIAMEFVEHGDLQSFITAPFPEHEAAVIITQVAQALQYMHQHNFVHRDVKPLNILVSSPRPIWHVKLADFGIAKKTDGTSLQTHYIGSPGYMAPELYGDPSRHYTAAVDVWALGAVAFCLRTCSPPFRTIKDLLDYARDHRAQFPIRPLGTSSGFCMNFVLGTMADLPERRLTIEHVLAHEWLSQHSTASEGADTSVPSSTASTMWGIPPSNAWSNTYSSAGIQPPRPLSPVTPMKAPTSVTALQAQRLEHELEKGLNSLQLGAGEIKDDDEPEKEDAANIVDYDTKKRIQRLTELTMLYSQQHNFELVELLGSELLSRTRRAFGNKHLATIDALVTLADNYREQHKHTKSEPLYKEVFYLRRELLGDKHPETINALDSLAKTYIAQQNYAEAKASYEQLLSLHKDTLGLDHPDTAIALTGLKTINQMLSKRLKTEQDSLKAALKIPPYRNVRLTIIAADGLPKEDIFRFPNPFAAVRVSVGEPKGMQTTSVEKKTLNPIWNESFNLRVNADSYLYILIHDQKKFMKLGMGLLGFVDIRVSDVIDWTKDDGDETMITLDLQPREHHSKGKIILNLASKGVDAVDEEPGGPSSASFREKSLPQPTTESNDSPFHDTMGRQLPVGWERRQDREVILIDSHSLFLLCGYLLRSDSSL</sequence>
<dbReference type="VEuPathDB" id="FungiDB:BDV34DRAFT_206698"/>
<dbReference type="InterPro" id="IPR011009">
    <property type="entry name" value="Kinase-like_dom_sf"/>
</dbReference>
<evidence type="ECO:0000256" key="5">
    <source>
        <dbReference type="ARBA" id="ARBA00022527"/>
    </source>
</evidence>
<evidence type="ECO:0000256" key="9">
    <source>
        <dbReference type="ARBA" id="ARBA00022840"/>
    </source>
</evidence>
<keyword evidence="8 18" id="KW-0418">Kinase</keyword>
<dbReference type="Pfam" id="PF00168">
    <property type="entry name" value="C2"/>
    <property type="match status" value="1"/>
</dbReference>
<evidence type="ECO:0000256" key="2">
    <source>
        <dbReference type="ARBA" id="ARBA00012513"/>
    </source>
</evidence>
<evidence type="ECO:0000256" key="6">
    <source>
        <dbReference type="ARBA" id="ARBA00022679"/>
    </source>
</evidence>
<dbReference type="GO" id="GO:0005524">
    <property type="term" value="F:ATP binding"/>
    <property type="evidence" value="ECO:0007669"/>
    <property type="project" value="UniProtKB-KW"/>
</dbReference>
<evidence type="ECO:0000259" key="16">
    <source>
        <dbReference type="PROSITE" id="PS50004"/>
    </source>
</evidence>
<dbReference type="InterPro" id="IPR000719">
    <property type="entry name" value="Prot_kinase_dom"/>
</dbReference>
<dbReference type="PROSITE" id="PS00108">
    <property type="entry name" value="PROTEIN_KINASE_ST"/>
    <property type="match status" value="1"/>
</dbReference>
<dbReference type="SUPFAM" id="SSF48452">
    <property type="entry name" value="TPR-like"/>
    <property type="match status" value="1"/>
</dbReference>
<dbReference type="GO" id="GO:0034045">
    <property type="term" value="C:phagophore assembly site membrane"/>
    <property type="evidence" value="ECO:0007669"/>
    <property type="project" value="UniProtKB-SubCell"/>
</dbReference>
<evidence type="ECO:0000256" key="8">
    <source>
        <dbReference type="ARBA" id="ARBA00022777"/>
    </source>
</evidence>
<dbReference type="Gene3D" id="2.60.40.150">
    <property type="entry name" value="C2 domain"/>
    <property type="match status" value="1"/>
</dbReference>
<dbReference type="PROSITE" id="PS50011">
    <property type="entry name" value="PROTEIN_KINASE_DOM"/>
    <property type="match status" value="1"/>
</dbReference>
<evidence type="ECO:0000256" key="3">
    <source>
        <dbReference type="ARBA" id="ARBA00018572"/>
    </source>
</evidence>
<evidence type="ECO:0000313" key="18">
    <source>
        <dbReference type="EMBL" id="KAB8199469.1"/>
    </source>
</evidence>
<reference evidence="18 19" key="1">
    <citation type="submission" date="2019-04" db="EMBL/GenBank/DDBJ databases">
        <title>Fungal friends and foes A comparative genomics study of 23 Aspergillus species from section Flavi.</title>
        <authorList>
            <consortium name="DOE Joint Genome Institute"/>
            <person name="Kjaerbolling I."/>
            <person name="Vesth T.C."/>
            <person name="Frisvad J.C."/>
            <person name="Nybo J.L."/>
            <person name="Theobald S."/>
            <person name="Kildgaard S."/>
            <person name="Petersen T.I."/>
            <person name="Kuo A."/>
            <person name="Sato A."/>
            <person name="Lyhne E.K."/>
            <person name="Kogle M.E."/>
            <person name="Wiebenga A."/>
            <person name="Kun R.S."/>
            <person name="Lubbers R.J."/>
            <person name="Makela M.R."/>
            <person name="Barry K."/>
            <person name="Chovatia M."/>
            <person name="Clum A."/>
            <person name="Daum C."/>
            <person name="Haridas S."/>
            <person name="He G."/>
            <person name="LaButti K."/>
            <person name="Lipzen A."/>
            <person name="Mondo S."/>
            <person name="Pangilinan J."/>
            <person name="Riley R."/>
            <person name="Salamov A."/>
            <person name="Simmons B.A."/>
            <person name="Magnuson J.K."/>
            <person name="Henrissat B."/>
            <person name="Mortensen U.H."/>
            <person name="Larsen T.O."/>
            <person name="De vries R.P."/>
            <person name="Grigoriev I.V."/>
            <person name="Machida M."/>
            <person name="Baker S.E."/>
            <person name="Andersen M.R."/>
        </authorList>
    </citation>
    <scope>NUCLEOTIDE SEQUENCE [LARGE SCALE GENOMIC DNA]</scope>
    <source>
        <strain evidence="18 19">CBS 117618</strain>
    </source>
</reference>
<dbReference type="SUPFAM" id="SSF56112">
    <property type="entry name" value="Protein kinase-like (PK-like)"/>
    <property type="match status" value="1"/>
</dbReference>
<keyword evidence="19" id="KW-1185">Reference proteome</keyword>
<evidence type="ECO:0000256" key="1">
    <source>
        <dbReference type="ARBA" id="ARBA00004623"/>
    </source>
</evidence>
<comment type="subcellular location">
    <subcellularLocation>
        <location evidence="1">Preautophagosomal structure membrane</location>
        <topology evidence="1">Peripheral membrane protein</topology>
    </subcellularLocation>
</comment>
<dbReference type="Pfam" id="PF13424">
    <property type="entry name" value="TPR_12"/>
    <property type="match status" value="1"/>
</dbReference>
<organism evidence="18 19">
    <name type="scientific">Aspergillus parasiticus</name>
    <dbReference type="NCBI Taxonomy" id="5067"/>
    <lineage>
        <taxon>Eukaryota</taxon>
        <taxon>Fungi</taxon>
        <taxon>Dikarya</taxon>
        <taxon>Ascomycota</taxon>
        <taxon>Pezizomycotina</taxon>
        <taxon>Eurotiomycetes</taxon>
        <taxon>Eurotiomycetidae</taxon>
        <taxon>Eurotiales</taxon>
        <taxon>Aspergillaceae</taxon>
        <taxon>Aspergillus</taxon>
        <taxon>Aspergillus subgen. Circumdati</taxon>
    </lineage>
</organism>
<evidence type="ECO:0000256" key="13">
    <source>
        <dbReference type="ARBA" id="ARBA00048679"/>
    </source>
</evidence>
<dbReference type="GO" id="GO:0005776">
    <property type="term" value="C:autophagosome"/>
    <property type="evidence" value="ECO:0007669"/>
    <property type="project" value="TreeGrafter"/>
</dbReference>
<accession>A0A5N6D3F9</accession>
<dbReference type="InterPro" id="IPR011990">
    <property type="entry name" value="TPR-like_helical_dom_sf"/>
</dbReference>
<dbReference type="InterPro" id="IPR045269">
    <property type="entry name" value="Atg1-like"/>
</dbReference>
<dbReference type="AlphaFoldDB" id="A0A5N6D3F9"/>
<dbReference type="SUPFAM" id="SSF49562">
    <property type="entry name" value="C2 domain (Calcium/lipid-binding domain, CaLB)"/>
    <property type="match status" value="1"/>
</dbReference>
<keyword evidence="7" id="KW-0547">Nucleotide-binding</keyword>
<feature type="compositionally biased region" description="Polar residues" evidence="15">
    <location>
        <begin position="712"/>
        <end position="721"/>
    </location>
</feature>
<dbReference type="EC" id="2.7.11.1" evidence="2"/>
<dbReference type="GO" id="GO:0010506">
    <property type="term" value="P:regulation of autophagy"/>
    <property type="evidence" value="ECO:0007669"/>
    <property type="project" value="InterPro"/>
</dbReference>
<dbReference type="InterPro" id="IPR008271">
    <property type="entry name" value="Ser/Thr_kinase_AS"/>
</dbReference>
<evidence type="ECO:0000256" key="4">
    <source>
        <dbReference type="ARBA" id="ARBA00019599"/>
    </source>
</evidence>
<comment type="catalytic activity">
    <reaction evidence="13">
        <text>L-seryl-[protein] + ATP = O-phospho-L-seryl-[protein] + ADP + H(+)</text>
        <dbReference type="Rhea" id="RHEA:17989"/>
        <dbReference type="Rhea" id="RHEA-COMP:9863"/>
        <dbReference type="Rhea" id="RHEA-COMP:11604"/>
        <dbReference type="ChEBI" id="CHEBI:15378"/>
        <dbReference type="ChEBI" id="CHEBI:29999"/>
        <dbReference type="ChEBI" id="CHEBI:30616"/>
        <dbReference type="ChEBI" id="CHEBI:83421"/>
        <dbReference type="ChEBI" id="CHEBI:456216"/>
        <dbReference type="EC" id="2.7.11.1"/>
    </reaction>
</comment>
<comment type="catalytic activity">
    <reaction evidence="12">
        <text>L-threonyl-[protein] + ATP = O-phospho-L-threonyl-[protein] + ADP + H(+)</text>
        <dbReference type="Rhea" id="RHEA:46608"/>
        <dbReference type="Rhea" id="RHEA-COMP:11060"/>
        <dbReference type="Rhea" id="RHEA-COMP:11605"/>
        <dbReference type="ChEBI" id="CHEBI:15378"/>
        <dbReference type="ChEBI" id="CHEBI:30013"/>
        <dbReference type="ChEBI" id="CHEBI:30616"/>
        <dbReference type="ChEBI" id="CHEBI:61977"/>
        <dbReference type="ChEBI" id="CHEBI:456216"/>
        <dbReference type="EC" id="2.7.11.1"/>
    </reaction>
</comment>
<evidence type="ECO:0000256" key="11">
    <source>
        <dbReference type="ARBA" id="ARBA00030237"/>
    </source>
</evidence>
<dbReference type="SMART" id="SM00220">
    <property type="entry name" value="S_TKc"/>
    <property type="match status" value="1"/>
</dbReference>
<dbReference type="EMBL" id="ML735074">
    <property type="protein sequence ID" value="KAB8199469.1"/>
    <property type="molecule type" value="Genomic_DNA"/>
</dbReference>
<keyword evidence="14" id="KW-0802">TPR repeat</keyword>